<sequence length="422" mass="44465">MARVRTPRLGVICAGIALESYDWVLYALLVAYFAPVFFAGDLRRSLLFGFGVFAAGFVARPLGGVLLGRLADRRGRRIAMLVCVAGAGTAAYGMALTPGTAVIGPAAPVLVLVWRLLLGLSQGGELPVAQTYLYECAPPARTGLFTSMFYVFAAAGKLAASALAAVLVSVLGRQALLDGWWRLPFLLGGIAATAFFLLRLRLPDTRAARGSEPRPVRDRRALLGPMAVVAGLTVGVTSAYYLWTAAPTAYALTVLGLDDDGVLWAGVGATVVFALALPAFGLLGDRIGVRRTLFGGTLAMAAATIPLHLLLEHATPVTYWAVILIATVLLACLCATLPASMSALFPARHRALGQALPYGITVAVFGGTTPFFEQMTTTSDLVLPAYVVVLLLVSAWTNLASARRDHRARGSVAGNLPIVWSR</sequence>
<feature type="transmembrane region" description="Helical" evidence="8">
    <location>
        <begin position="78"/>
        <end position="95"/>
    </location>
</feature>
<evidence type="ECO:0000256" key="7">
    <source>
        <dbReference type="ARBA" id="ARBA00023136"/>
    </source>
</evidence>
<evidence type="ECO:0000313" key="10">
    <source>
        <dbReference type="EMBL" id="QDP79044.1"/>
    </source>
</evidence>
<feature type="transmembrane region" description="Helical" evidence="8">
    <location>
        <begin position="149"/>
        <end position="171"/>
    </location>
</feature>
<evidence type="ECO:0000256" key="1">
    <source>
        <dbReference type="ARBA" id="ARBA00004651"/>
    </source>
</evidence>
<evidence type="ECO:0000256" key="2">
    <source>
        <dbReference type="ARBA" id="ARBA00022448"/>
    </source>
</evidence>
<keyword evidence="2" id="KW-0813">Transport</keyword>
<evidence type="ECO:0000256" key="8">
    <source>
        <dbReference type="SAM" id="Phobius"/>
    </source>
</evidence>
<dbReference type="InterPro" id="IPR051084">
    <property type="entry name" value="H+-coupled_symporters"/>
</dbReference>
<protein>
    <submittedName>
        <fullName evidence="10">MFS transporter</fullName>
    </submittedName>
</protein>
<feature type="domain" description="Major facilitator superfamily (MFS) profile" evidence="9">
    <location>
        <begin position="8"/>
        <end position="403"/>
    </location>
</feature>
<dbReference type="SUPFAM" id="SSF103473">
    <property type="entry name" value="MFS general substrate transporter"/>
    <property type="match status" value="1"/>
</dbReference>
<dbReference type="GO" id="GO:0005886">
    <property type="term" value="C:plasma membrane"/>
    <property type="evidence" value="ECO:0007669"/>
    <property type="project" value="UniProtKB-SubCell"/>
</dbReference>
<evidence type="ECO:0000313" key="11">
    <source>
        <dbReference type="Proteomes" id="UP000317039"/>
    </source>
</evidence>
<dbReference type="Pfam" id="PF07690">
    <property type="entry name" value="MFS_1"/>
    <property type="match status" value="1"/>
</dbReference>
<keyword evidence="5" id="KW-0769">Symport</keyword>
<dbReference type="PANTHER" id="PTHR43528">
    <property type="entry name" value="ALPHA-KETOGLUTARATE PERMEASE"/>
    <property type="match status" value="1"/>
</dbReference>
<evidence type="ECO:0000256" key="4">
    <source>
        <dbReference type="ARBA" id="ARBA00022692"/>
    </source>
</evidence>
<dbReference type="PANTHER" id="PTHR43528:SF1">
    <property type="entry name" value="ALPHA-KETOGLUTARATE PERMEASE"/>
    <property type="match status" value="1"/>
</dbReference>
<keyword evidence="7 8" id="KW-0472">Membrane</keyword>
<evidence type="ECO:0000256" key="5">
    <source>
        <dbReference type="ARBA" id="ARBA00022847"/>
    </source>
</evidence>
<dbReference type="Proteomes" id="UP000317039">
    <property type="component" value="Chromosome"/>
</dbReference>
<keyword evidence="4 8" id="KW-0812">Transmembrane</keyword>
<feature type="transmembrane region" description="Helical" evidence="8">
    <location>
        <begin position="351"/>
        <end position="369"/>
    </location>
</feature>
<feature type="transmembrane region" description="Helical" evidence="8">
    <location>
        <begin position="221"/>
        <end position="243"/>
    </location>
</feature>
<feature type="transmembrane region" description="Helical" evidence="8">
    <location>
        <begin position="263"/>
        <end position="283"/>
    </location>
</feature>
<dbReference type="InterPro" id="IPR036259">
    <property type="entry name" value="MFS_trans_sf"/>
</dbReference>
<dbReference type="PROSITE" id="PS50850">
    <property type="entry name" value="MFS"/>
    <property type="match status" value="1"/>
</dbReference>
<feature type="transmembrane region" description="Helical" evidence="8">
    <location>
        <begin position="46"/>
        <end position="66"/>
    </location>
</feature>
<evidence type="ECO:0000259" key="9">
    <source>
        <dbReference type="PROSITE" id="PS50850"/>
    </source>
</evidence>
<dbReference type="AlphaFoldDB" id="A0A516NJF5"/>
<proteinExistence type="predicted"/>
<dbReference type="KEGG" id="nod:FOH10_10165"/>
<dbReference type="InterPro" id="IPR020846">
    <property type="entry name" value="MFS_dom"/>
</dbReference>
<dbReference type="EMBL" id="CP041695">
    <property type="protein sequence ID" value="QDP79044.1"/>
    <property type="molecule type" value="Genomic_DNA"/>
</dbReference>
<dbReference type="Gene3D" id="1.20.1250.20">
    <property type="entry name" value="MFS general substrate transporter like domains"/>
    <property type="match status" value="2"/>
</dbReference>
<dbReference type="GO" id="GO:0015293">
    <property type="term" value="F:symporter activity"/>
    <property type="evidence" value="ECO:0007669"/>
    <property type="project" value="UniProtKB-KW"/>
</dbReference>
<reference evidence="10 11" key="1">
    <citation type="submission" date="2019-07" db="EMBL/GenBank/DDBJ databases">
        <title>Complete Genome Sequence and Methylome Analysis of Nocardia otitidis-caviarum NEB252.</title>
        <authorList>
            <person name="Fomenkov A."/>
            <person name="Anton B.P."/>
            <person name="Vincze T."/>
            <person name="Roberts R.J."/>
        </authorList>
    </citation>
    <scope>NUCLEOTIDE SEQUENCE [LARGE SCALE GENOMIC DNA]</scope>
    <source>
        <strain evidence="10 11">NEB252</strain>
    </source>
</reference>
<comment type="subcellular location">
    <subcellularLocation>
        <location evidence="1">Cell membrane</location>
        <topology evidence="1">Multi-pass membrane protein</topology>
    </subcellularLocation>
</comment>
<keyword evidence="3" id="KW-1003">Cell membrane</keyword>
<feature type="transmembrane region" description="Helical" evidence="8">
    <location>
        <begin position="292"/>
        <end position="311"/>
    </location>
</feature>
<feature type="transmembrane region" description="Helical" evidence="8">
    <location>
        <begin position="183"/>
        <end position="200"/>
    </location>
</feature>
<dbReference type="InterPro" id="IPR011701">
    <property type="entry name" value="MFS"/>
</dbReference>
<keyword evidence="6 8" id="KW-1133">Transmembrane helix</keyword>
<organism evidence="10 11">
    <name type="scientific">Nocardia otitidiscaviarum</name>
    <dbReference type="NCBI Taxonomy" id="1823"/>
    <lineage>
        <taxon>Bacteria</taxon>
        <taxon>Bacillati</taxon>
        <taxon>Actinomycetota</taxon>
        <taxon>Actinomycetes</taxon>
        <taxon>Mycobacteriales</taxon>
        <taxon>Nocardiaceae</taxon>
        <taxon>Nocardia</taxon>
    </lineage>
</organism>
<evidence type="ECO:0000256" key="6">
    <source>
        <dbReference type="ARBA" id="ARBA00022989"/>
    </source>
</evidence>
<dbReference type="GeneID" id="80332759"/>
<evidence type="ECO:0000256" key="3">
    <source>
        <dbReference type="ARBA" id="ARBA00022475"/>
    </source>
</evidence>
<name>A0A516NJF5_9NOCA</name>
<gene>
    <name evidence="10" type="ORF">FOH10_10165</name>
</gene>
<accession>A0A516NJF5</accession>
<feature type="transmembrane region" description="Helical" evidence="8">
    <location>
        <begin position="101"/>
        <end position="118"/>
    </location>
</feature>
<feature type="transmembrane region" description="Helical" evidence="8">
    <location>
        <begin position="317"/>
        <end position="339"/>
    </location>
</feature>
<dbReference type="RefSeq" id="WP_143980517.1">
    <property type="nucleotide sequence ID" value="NZ_CP041695.1"/>
</dbReference>
<feature type="transmembrane region" description="Helical" evidence="8">
    <location>
        <begin position="381"/>
        <end position="399"/>
    </location>
</feature>